<evidence type="ECO:0000256" key="1">
    <source>
        <dbReference type="ARBA" id="ARBA00004496"/>
    </source>
</evidence>
<evidence type="ECO:0000256" key="2">
    <source>
        <dbReference type="ARBA" id="ARBA00022490"/>
    </source>
</evidence>
<dbReference type="Proteomes" id="UP000286045">
    <property type="component" value="Unassembled WGS sequence"/>
</dbReference>
<feature type="region of interest" description="Disordered" evidence="3">
    <location>
        <begin position="126"/>
        <end position="164"/>
    </location>
</feature>
<organism evidence="5 6">
    <name type="scientific">Xylaria grammica</name>
    <dbReference type="NCBI Taxonomy" id="363999"/>
    <lineage>
        <taxon>Eukaryota</taxon>
        <taxon>Fungi</taxon>
        <taxon>Dikarya</taxon>
        <taxon>Ascomycota</taxon>
        <taxon>Pezizomycotina</taxon>
        <taxon>Sordariomycetes</taxon>
        <taxon>Xylariomycetidae</taxon>
        <taxon>Xylariales</taxon>
        <taxon>Xylariaceae</taxon>
        <taxon>Xylaria</taxon>
    </lineage>
</organism>
<feature type="compositionally biased region" description="Polar residues" evidence="3">
    <location>
        <begin position="450"/>
        <end position="468"/>
    </location>
</feature>
<dbReference type="Pfam" id="PF07989">
    <property type="entry name" value="Cnn_1N"/>
    <property type="match status" value="1"/>
</dbReference>
<feature type="compositionally biased region" description="Basic and acidic residues" evidence="3">
    <location>
        <begin position="142"/>
        <end position="155"/>
    </location>
</feature>
<evidence type="ECO:0000313" key="6">
    <source>
        <dbReference type="Proteomes" id="UP000286045"/>
    </source>
</evidence>
<feature type="compositionally biased region" description="Basic and acidic residues" evidence="3">
    <location>
        <begin position="735"/>
        <end position="748"/>
    </location>
</feature>
<reference evidence="5 6" key="1">
    <citation type="submission" date="2018-12" db="EMBL/GenBank/DDBJ databases">
        <title>Draft genome sequence of Xylaria grammica IHI A82.</title>
        <authorList>
            <person name="Buettner E."/>
            <person name="Kellner H."/>
        </authorList>
    </citation>
    <scope>NUCLEOTIDE SEQUENCE [LARGE SCALE GENOMIC DNA]</scope>
    <source>
        <strain evidence="5 6">IHI A82</strain>
    </source>
</reference>
<sequence>MEGMVSRKEARERLHRRALSQASTASSTTHSPKTTKSTSTSSSHPRATTPSNAPHTHRYHHSQCDRETASTRQPARWSRESSSEPKQPIIAASSLLQEKLQQERKAESERLAGKWGTDLSLSTGDIWDGDIPLNSSGRRHRPVAERRPGSSHDDDSSQTSMGVKQVEKAVSTLHKQNFDLKLELFHRREKQSALETQVEGLVAERTELVEVQESLLGELLKRDKAIEEAVNMIVRLEARVDELVREKEMMGRTEADGSYQHSWSNLSDSLRTDTPKPGNHGALLSVEPKTLERMPSFLSDRSAQTQNLRNVVLQNHSSLMHFRKVSAVSASSEVSEVNRVASPSLSMLSESSFVSIYGSKEGQDEFGLRPLDDVSAMDGTFGNRSPTPKKRTMRSSLPNQKTSSTGSRTSSGLSSQVSSANNVLRRESRLHGVGKPGAGANHSVDDTFRPHTSSRGKVVVTPTSQFMGSPSKAMSRPERRETLPKVLTNYQTHKELTHPHPLPPTPDTVSSSVLRKHKDSSSSQDSLPGGDDARVPRRPATSLPRGTEYLRSLASQEARSGTNAPQTQLSAPPRNPGELPASGFMKIEKAPLLSELARSAANTTTTGRPRSDSFASDSDSDGGADAHSESESCDYWMRESFKPDQGNAHPNARLEHRRPPSPDLFSFPAARRRLGAGRHRDPVDELAPKLASPPPEPIESTTNGPSAPSRRSSLNAQAASRFLLSSLTGKTGRSSSRDRDAVGADTRGRSNSVDGSGQVAWSGTRAAAGPAAKRSQYPPITGMQPRGRNLGLNSLFRRSGSESHPTPSSATEATFPPSVSQRGPAAPSAQLRSLKRPSGRSSVPPPATTPWAIRPVNIVGDEFASATPPPILRNRPTVLETDLATADEMMTPETWQAMEAGAAPAGPSAGSRSTTPVAPQSGGGMRKWLGLGKKASAMNRAA</sequence>
<accession>A0A439CU89</accession>
<name>A0A439CU89_9PEZI</name>
<dbReference type="GO" id="GO:0005737">
    <property type="term" value="C:cytoplasm"/>
    <property type="evidence" value="ECO:0007669"/>
    <property type="project" value="UniProtKB-SubCell"/>
</dbReference>
<feature type="compositionally biased region" description="Basic and acidic residues" evidence="3">
    <location>
        <begin position="1"/>
        <end position="12"/>
    </location>
</feature>
<feature type="compositionally biased region" description="Basic and acidic residues" evidence="3">
    <location>
        <begin position="678"/>
        <end position="687"/>
    </location>
</feature>
<feature type="region of interest" description="Disordered" evidence="3">
    <location>
        <begin position="494"/>
        <end position="582"/>
    </location>
</feature>
<dbReference type="InterPro" id="IPR012943">
    <property type="entry name" value="Cnn_1N"/>
</dbReference>
<dbReference type="GO" id="GO:0005815">
    <property type="term" value="C:microtubule organizing center"/>
    <property type="evidence" value="ECO:0007669"/>
    <property type="project" value="InterPro"/>
</dbReference>
<feature type="region of interest" description="Disordered" evidence="3">
    <location>
        <begin position="252"/>
        <end position="283"/>
    </location>
</feature>
<feature type="region of interest" description="Disordered" evidence="3">
    <location>
        <begin position="601"/>
        <end position="852"/>
    </location>
</feature>
<evidence type="ECO:0000256" key="3">
    <source>
        <dbReference type="SAM" id="MobiDB-lite"/>
    </source>
</evidence>
<keyword evidence="2" id="KW-0963">Cytoplasm</keyword>
<comment type="subcellular location">
    <subcellularLocation>
        <location evidence="1">Cytoplasm</location>
    </subcellularLocation>
</comment>
<proteinExistence type="predicted"/>
<feature type="region of interest" description="Disordered" evidence="3">
    <location>
        <begin position="367"/>
        <end position="479"/>
    </location>
</feature>
<feature type="compositionally biased region" description="Polar residues" evidence="3">
    <location>
        <begin position="802"/>
        <end position="821"/>
    </location>
</feature>
<feature type="compositionally biased region" description="Low complexity" evidence="3">
    <location>
        <begin position="22"/>
        <end position="51"/>
    </location>
</feature>
<gene>
    <name evidence="5" type="ORF">EKO27_g9373</name>
</gene>
<feature type="compositionally biased region" description="Polar residues" evidence="3">
    <location>
        <begin position="259"/>
        <end position="269"/>
    </location>
</feature>
<feature type="compositionally biased region" description="Basic and acidic residues" evidence="3">
    <location>
        <begin position="624"/>
        <end position="642"/>
    </location>
</feature>
<keyword evidence="6" id="KW-1185">Reference proteome</keyword>
<feature type="compositionally biased region" description="Polar residues" evidence="3">
    <location>
        <begin position="699"/>
        <end position="734"/>
    </location>
</feature>
<feature type="domain" description="Centrosomin N-terminal motif 1" evidence="4">
    <location>
        <begin position="163"/>
        <end position="230"/>
    </location>
</feature>
<comment type="caution">
    <text evidence="5">The sequence shown here is derived from an EMBL/GenBank/DDBJ whole genome shotgun (WGS) entry which is preliminary data.</text>
</comment>
<feature type="region of interest" description="Disordered" evidence="3">
    <location>
        <begin position="1"/>
        <end position="88"/>
    </location>
</feature>
<dbReference type="EMBL" id="RYZI01000406">
    <property type="protein sequence ID" value="RWA05734.1"/>
    <property type="molecule type" value="Genomic_DNA"/>
</dbReference>
<feature type="compositionally biased region" description="Polar residues" evidence="3">
    <location>
        <begin position="553"/>
        <end position="570"/>
    </location>
</feature>
<dbReference type="STRING" id="363999.A0A439CU89"/>
<dbReference type="AlphaFoldDB" id="A0A439CU89"/>
<feature type="compositionally biased region" description="Polar residues" evidence="3">
    <location>
        <begin position="749"/>
        <end position="761"/>
    </location>
</feature>
<protein>
    <recommendedName>
        <fullName evidence="4">Centrosomin N-terminal motif 1 domain-containing protein</fullName>
    </recommendedName>
</protein>
<feature type="compositionally biased region" description="Low complexity" evidence="3">
    <location>
        <begin position="900"/>
        <end position="911"/>
    </location>
</feature>
<evidence type="ECO:0000259" key="4">
    <source>
        <dbReference type="Pfam" id="PF07989"/>
    </source>
</evidence>
<evidence type="ECO:0000313" key="5">
    <source>
        <dbReference type="EMBL" id="RWA05734.1"/>
    </source>
</evidence>
<feature type="compositionally biased region" description="Low complexity" evidence="3">
    <location>
        <begin position="612"/>
        <end position="623"/>
    </location>
</feature>
<feature type="region of interest" description="Disordered" evidence="3">
    <location>
        <begin position="900"/>
        <end position="942"/>
    </location>
</feature>
<feature type="compositionally biased region" description="Low complexity" evidence="3">
    <location>
        <begin position="402"/>
        <end position="419"/>
    </location>
</feature>